<feature type="compositionally biased region" description="Basic residues" evidence="1">
    <location>
        <begin position="49"/>
        <end position="59"/>
    </location>
</feature>
<evidence type="ECO:0000313" key="3">
    <source>
        <dbReference type="Proteomes" id="UP000821866"/>
    </source>
</evidence>
<evidence type="ECO:0000313" key="2">
    <source>
        <dbReference type="EMBL" id="KAH8009245.1"/>
    </source>
</evidence>
<evidence type="ECO:0000256" key="1">
    <source>
        <dbReference type="SAM" id="MobiDB-lite"/>
    </source>
</evidence>
<keyword evidence="3" id="KW-1185">Reference proteome</keyword>
<reference evidence="2" key="1">
    <citation type="journal article" date="2020" name="Cell">
        <title>Large-Scale Comparative Analyses of Tick Genomes Elucidate Their Genetic Diversity and Vector Capacities.</title>
        <authorList>
            <consortium name="Tick Genome and Microbiome Consortium (TIGMIC)"/>
            <person name="Jia N."/>
            <person name="Wang J."/>
            <person name="Shi W."/>
            <person name="Du L."/>
            <person name="Sun Y."/>
            <person name="Zhan W."/>
            <person name="Jiang J.F."/>
            <person name="Wang Q."/>
            <person name="Zhang B."/>
            <person name="Ji P."/>
            <person name="Bell-Sakyi L."/>
            <person name="Cui X.M."/>
            <person name="Yuan T.T."/>
            <person name="Jiang B.G."/>
            <person name="Yang W.F."/>
            <person name="Lam T.T."/>
            <person name="Chang Q.C."/>
            <person name="Ding S.J."/>
            <person name="Wang X.J."/>
            <person name="Zhu J.G."/>
            <person name="Ruan X.D."/>
            <person name="Zhao L."/>
            <person name="Wei J.T."/>
            <person name="Ye R.Z."/>
            <person name="Que T.C."/>
            <person name="Du C.H."/>
            <person name="Zhou Y.H."/>
            <person name="Cheng J.X."/>
            <person name="Dai P.F."/>
            <person name="Guo W.B."/>
            <person name="Han X.H."/>
            <person name="Huang E.J."/>
            <person name="Li L.F."/>
            <person name="Wei W."/>
            <person name="Gao Y.C."/>
            <person name="Liu J.Z."/>
            <person name="Shao H.Z."/>
            <person name="Wang X."/>
            <person name="Wang C.C."/>
            <person name="Yang T.C."/>
            <person name="Huo Q.B."/>
            <person name="Li W."/>
            <person name="Chen H.Y."/>
            <person name="Chen S.E."/>
            <person name="Zhou L.G."/>
            <person name="Ni X.B."/>
            <person name="Tian J.H."/>
            <person name="Sheng Y."/>
            <person name="Liu T."/>
            <person name="Pan Y.S."/>
            <person name="Xia L.Y."/>
            <person name="Li J."/>
            <person name="Zhao F."/>
            <person name="Cao W.C."/>
        </authorList>
    </citation>
    <scope>NUCLEOTIDE SEQUENCE</scope>
    <source>
        <strain evidence="2">Rmic-2018</strain>
    </source>
</reference>
<dbReference type="Proteomes" id="UP000821866">
    <property type="component" value="Chromosome 9"/>
</dbReference>
<comment type="caution">
    <text evidence="2">The sequence shown here is derived from an EMBL/GenBank/DDBJ whole genome shotgun (WGS) entry which is preliminary data.</text>
</comment>
<feature type="region of interest" description="Disordered" evidence="1">
    <location>
        <begin position="1"/>
        <end position="89"/>
    </location>
</feature>
<dbReference type="AlphaFoldDB" id="A0A9J6D596"/>
<dbReference type="EMBL" id="JABSTU010000011">
    <property type="protein sequence ID" value="KAH8009245.1"/>
    <property type="molecule type" value="Genomic_DNA"/>
</dbReference>
<gene>
    <name evidence="2" type="ORF">HPB51_013899</name>
</gene>
<feature type="compositionally biased region" description="Polar residues" evidence="1">
    <location>
        <begin position="74"/>
        <end position="83"/>
    </location>
</feature>
<protein>
    <submittedName>
        <fullName evidence="2">Uncharacterized protein</fullName>
    </submittedName>
</protein>
<name>A0A9J6D596_RHIMP</name>
<accession>A0A9J6D596</accession>
<organism evidence="2 3">
    <name type="scientific">Rhipicephalus microplus</name>
    <name type="common">Cattle tick</name>
    <name type="synonym">Boophilus microplus</name>
    <dbReference type="NCBI Taxonomy" id="6941"/>
    <lineage>
        <taxon>Eukaryota</taxon>
        <taxon>Metazoa</taxon>
        <taxon>Ecdysozoa</taxon>
        <taxon>Arthropoda</taxon>
        <taxon>Chelicerata</taxon>
        <taxon>Arachnida</taxon>
        <taxon>Acari</taxon>
        <taxon>Parasitiformes</taxon>
        <taxon>Ixodida</taxon>
        <taxon>Ixodoidea</taxon>
        <taxon>Ixodidae</taxon>
        <taxon>Rhipicephalinae</taxon>
        <taxon>Rhipicephalus</taxon>
        <taxon>Boophilus</taxon>
    </lineage>
</organism>
<feature type="region of interest" description="Disordered" evidence="1">
    <location>
        <begin position="113"/>
        <end position="134"/>
    </location>
</feature>
<proteinExistence type="predicted"/>
<sequence length="167" mass="18261">MTAAGAQCPQVMGGGDSKIDHAPCRDGAPPLKRQSPRPSGVDKTISACHPRRRCIRRRRESPPLSAGLDLVAGRSQSRPTTKTAPMLPHGAPLFLLLGSFVSLVRRGPRPVAVESRQRDCQDADDNAVQPGGRPSVAVSYEVVVVYSRERGPFTESSRERKRERERK</sequence>
<reference evidence="2" key="2">
    <citation type="submission" date="2021-09" db="EMBL/GenBank/DDBJ databases">
        <authorList>
            <person name="Jia N."/>
            <person name="Wang J."/>
            <person name="Shi W."/>
            <person name="Du L."/>
            <person name="Sun Y."/>
            <person name="Zhan W."/>
            <person name="Jiang J."/>
            <person name="Wang Q."/>
            <person name="Zhang B."/>
            <person name="Ji P."/>
            <person name="Sakyi L.B."/>
            <person name="Cui X."/>
            <person name="Yuan T."/>
            <person name="Jiang B."/>
            <person name="Yang W."/>
            <person name="Lam T.T.-Y."/>
            <person name="Chang Q."/>
            <person name="Ding S."/>
            <person name="Wang X."/>
            <person name="Zhu J."/>
            <person name="Ruan X."/>
            <person name="Zhao L."/>
            <person name="Wei J."/>
            <person name="Que T."/>
            <person name="Du C."/>
            <person name="Cheng J."/>
            <person name="Dai P."/>
            <person name="Han X."/>
            <person name="Huang E."/>
            <person name="Gao Y."/>
            <person name="Liu J."/>
            <person name="Shao H."/>
            <person name="Ye R."/>
            <person name="Li L."/>
            <person name="Wei W."/>
            <person name="Wang X."/>
            <person name="Wang C."/>
            <person name="Huo Q."/>
            <person name="Li W."/>
            <person name="Guo W."/>
            <person name="Chen H."/>
            <person name="Chen S."/>
            <person name="Zhou L."/>
            <person name="Zhou L."/>
            <person name="Ni X."/>
            <person name="Tian J."/>
            <person name="Zhou Y."/>
            <person name="Sheng Y."/>
            <person name="Liu T."/>
            <person name="Pan Y."/>
            <person name="Xia L."/>
            <person name="Li J."/>
            <person name="Zhao F."/>
            <person name="Cao W."/>
        </authorList>
    </citation>
    <scope>NUCLEOTIDE SEQUENCE</scope>
    <source>
        <strain evidence="2">Rmic-2018</strain>
        <tissue evidence="2">Larvae</tissue>
    </source>
</reference>